<reference evidence="3 4" key="1">
    <citation type="submission" date="2021-01" db="EMBL/GenBank/DDBJ databases">
        <title>Complete genome sequence of Pantoea eucrina OB49, a heavy metal tolerant bacterium with PGPR potential isolated from wheat in Algeria.</title>
        <authorList>
            <person name="Lekired A."/>
            <person name="Ouzari I.H."/>
        </authorList>
    </citation>
    <scope>NUCLEOTIDE SEQUENCE [LARGE SCALE GENOMIC DNA]</scope>
    <source>
        <strain evidence="3 4">OB49</strain>
    </source>
</reference>
<comment type="caution">
    <text evidence="3">The sequence shown here is derived from an EMBL/GenBank/DDBJ whole genome shotgun (WGS) entry which is preliminary data.</text>
</comment>
<dbReference type="RefSeq" id="WP_039379666.1">
    <property type="nucleotide sequence ID" value="NZ_CP083448.1"/>
</dbReference>
<dbReference type="GeneID" id="84692146"/>
<dbReference type="InterPro" id="IPR025262">
    <property type="entry name" value="QseG"/>
</dbReference>
<sequence length="223" mass="25253">MKRLIRQALLSVLILSGVSACQPHAVPVPQREHISVTEPDTRLPDYLTTACQNVWPAETAAAVNNPLYWQRAIDCSERFSAAEARAEARRWPVQSWARAFKQGILLANGNVTPVERRQYIATLDSYSADFPATVRPLIQLWRSNQAAQLELSEARSRYSALQQSHDSELDALRHQQARLHQALNETQRKLERLTDIERQLSSRKAPDSSDSPHAGDEIREEQP</sequence>
<keyword evidence="4" id="KW-1185">Reference proteome</keyword>
<accession>A0ABS1Z9C6</accession>
<dbReference type="PROSITE" id="PS51257">
    <property type="entry name" value="PROKAR_LIPOPROTEIN"/>
    <property type="match status" value="1"/>
</dbReference>
<organism evidence="3 4">
    <name type="scientific">Pantoea eucrina</name>
    <dbReference type="NCBI Taxonomy" id="472693"/>
    <lineage>
        <taxon>Bacteria</taxon>
        <taxon>Pseudomonadati</taxon>
        <taxon>Pseudomonadota</taxon>
        <taxon>Gammaproteobacteria</taxon>
        <taxon>Enterobacterales</taxon>
        <taxon>Erwiniaceae</taxon>
        <taxon>Pantoea</taxon>
    </lineage>
</organism>
<keyword evidence="3" id="KW-0449">Lipoprotein</keyword>
<feature type="signal peptide" evidence="2">
    <location>
        <begin position="1"/>
        <end position="25"/>
    </location>
</feature>
<keyword evidence="2" id="KW-0732">Signal</keyword>
<feature type="compositionally biased region" description="Basic and acidic residues" evidence="1">
    <location>
        <begin position="213"/>
        <end position="223"/>
    </location>
</feature>
<feature type="chain" id="PRO_5046109838" evidence="2">
    <location>
        <begin position="26"/>
        <end position="223"/>
    </location>
</feature>
<protein>
    <submittedName>
        <fullName evidence="3">Two-component system QseEF-associated lipoprotein QseG</fullName>
    </submittedName>
</protein>
<gene>
    <name evidence="3" type="primary">qseG</name>
    <name evidence="3" type="ORF">JJB79_14270</name>
</gene>
<name>A0ABS1Z9C6_9GAMM</name>
<feature type="compositionally biased region" description="Basic and acidic residues" evidence="1">
    <location>
        <begin position="190"/>
        <end position="207"/>
    </location>
</feature>
<evidence type="ECO:0000256" key="2">
    <source>
        <dbReference type="SAM" id="SignalP"/>
    </source>
</evidence>
<feature type="region of interest" description="Disordered" evidence="1">
    <location>
        <begin position="190"/>
        <end position="223"/>
    </location>
</feature>
<evidence type="ECO:0000313" key="4">
    <source>
        <dbReference type="Proteomes" id="UP000809137"/>
    </source>
</evidence>
<dbReference type="EMBL" id="JAFCXS010000011">
    <property type="protein sequence ID" value="MBM0748563.1"/>
    <property type="molecule type" value="Genomic_DNA"/>
</dbReference>
<dbReference type="Pfam" id="PF13942">
    <property type="entry name" value="Lipoprotein_20"/>
    <property type="match status" value="1"/>
</dbReference>
<evidence type="ECO:0000313" key="3">
    <source>
        <dbReference type="EMBL" id="MBM0748563.1"/>
    </source>
</evidence>
<dbReference type="Proteomes" id="UP000809137">
    <property type="component" value="Unassembled WGS sequence"/>
</dbReference>
<evidence type="ECO:0000256" key="1">
    <source>
        <dbReference type="SAM" id="MobiDB-lite"/>
    </source>
</evidence>
<proteinExistence type="predicted"/>
<dbReference type="NCBIfam" id="NF007997">
    <property type="entry name" value="PRK10722.1"/>
    <property type="match status" value="1"/>
</dbReference>